<reference evidence="2 3" key="1">
    <citation type="submission" date="2023-05" db="EMBL/GenBank/DDBJ databases">
        <title>Draft genome sequence of Streptomyces sp. B-S-A6 isolated from a cave soil in Thailand.</title>
        <authorList>
            <person name="Chamroensaksri N."/>
            <person name="Muangham S."/>
        </authorList>
    </citation>
    <scope>NUCLEOTIDE SEQUENCE [LARGE SCALE GENOMIC DNA]</scope>
    <source>
        <strain evidence="2 3">B-S-A6</strain>
    </source>
</reference>
<evidence type="ECO:0000256" key="1">
    <source>
        <dbReference type="SAM" id="MobiDB-lite"/>
    </source>
</evidence>
<comment type="caution">
    <text evidence="2">The sequence shown here is derived from an EMBL/GenBank/DDBJ whole genome shotgun (WGS) entry which is preliminary data.</text>
</comment>
<gene>
    <name evidence="2" type="ORF">QIS96_32485</name>
</gene>
<organism evidence="2 3">
    <name type="scientific">Streptomyces cavernicola</name>
    <dbReference type="NCBI Taxonomy" id="3043613"/>
    <lineage>
        <taxon>Bacteria</taxon>
        <taxon>Bacillati</taxon>
        <taxon>Actinomycetota</taxon>
        <taxon>Actinomycetes</taxon>
        <taxon>Kitasatosporales</taxon>
        <taxon>Streptomycetaceae</taxon>
        <taxon>Streptomyces</taxon>
    </lineage>
</organism>
<accession>A0ABT6SK20</accession>
<feature type="region of interest" description="Disordered" evidence="1">
    <location>
        <begin position="1"/>
        <end position="64"/>
    </location>
</feature>
<feature type="compositionally biased region" description="Basic and acidic residues" evidence="1">
    <location>
        <begin position="349"/>
        <end position="358"/>
    </location>
</feature>
<evidence type="ECO:0000313" key="3">
    <source>
        <dbReference type="Proteomes" id="UP001223978"/>
    </source>
</evidence>
<dbReference type="EMBL" id="JASCIQ010000047">
    <property type="protein sequence ID" value="MDI3408526.1"/>
    <property type="molecule type" value="Genomic_DNA"/>
</dbReference>
<sequence>MDLFGPPSEPPVRARPGSAGAAPESLSDGLLDLLDEEDELRPHHPGRGQVSQLPPAEGQSDPDPVRAVWQLPRFGLGGRRYVGRVDHALVFVTRNGSYETYLPPHRPTTLRRYAALYEVNTDPHSFPLRVPLPSDEDSFEFEVGVDVTWRVVDPEAFVRSQERDVPGLLTRRLLPLMRRTSRAYAIDASAAAEVAVQQTLDAAEAVGEAEGLRVSCSVRLRRDAAERHHQSRLRTARHEAEAATPEHQAWQRRDQQEVERRTARLDFYERQLAKGGTAALALHLAIHPQDTSTVLDRLKADQSELLLAQLDLIKAALDNERLEEHQLDEPHELIAARMTAILRATSRTTDSDGPEHPELPSPDRLSKDHLSKNRPHPPESAT</sequence>
<proteinExistence type="predicted"/>
<feature type="region of interest" description="Disordered" evidence="1">
    <location>
        <begin position="227"/>
        <end position="255"/>
    </location>
</feature>
<keyword evidence="3" id="KW-1185">Reference proteome</keyword>
<evidence type="ECO:0000313" key="2">
    <source>
        <dbReference type="EMBL" id="MDI3408526.1"/>
    </source>
</evidence>
<evidence type="ECO:0008006" key="4">
    <source>
        <dbReference type="Google" id="ProtNLM"/>
    </source>
</evidence>
<protein>
    <recommendedName>
        <fullName evidence="4">PE-PGRS family protein</fullName>
    </recommendedName>
</protein>
<dbReference type="RefSeq" id="WP_282546414.1">
    <property type="nucleotide sequence ID" value="NZ_JASCIQ010000047.1"/>
</dbReference>
<feature type="region of interest" description="Disordered" evidence="1">
    <location>
        <begin position="345"/>
        <end position="382"/>
    </location>
</feature>
<name>A0ABT6SK20_9ACTN</name>
<dbReference type="Proteomes" id="UP001223978">
    <property type="component" value="Unassembled WGS sequence"/>
</dbReference>